<name>A0AAW1L957_POPJA</name>
<dbReference type="EMBL" id="JASPKY010000151">
    <property type="protein sequence ID" value="KAK9730212.1"/>
    <property type="molecule type" value="Genomic_DNA"/>
</dbReference>
<sequence>MVSLQREAEVKSNPNIPVFKPSTTNIHQSAKRLWMFSVNIYDLMGLLDICPCATLHSIQPYISYKLKN</sequence>
<reference evidence="1 2" key="1">
    <citation type="journal article" date="2024" name="BMC Genomics">
        <title>De novo assembly and annotation of Popillia japonica's genome with initial clues to its potential as an invasive pest.</title>
        <authorList>
            <person name="Cucini C."/>
            <person name="Boschi S."/>
            <person name="Funari R."/>
            <person name="Cardaioli E."/>
            <person name="Iannotti N."/>
            <person name="Marturano G."/>
            <person name="Paoli F."/>
            <person name="Bruttini M."/>
            <person name="Carapelli A."/>
            <person name="Frati F."/>
            <person name="Nardi F."/>
        </authorList>
    </citation>
    <scope>NUCLEOTIDE SEQUENCE [LARGE SCALE GENOMIC DNA]</scope>
    <source>
        <strain evidence="1">DMR45628</strain>
    </source>
</reference>
<keyword evidence="2" id="KW-1185">Reference proteome</keyword>
<organism evidence="1 2">
    <name type="scientific">Popillia japonica</name>
    <name type="common">Japanese beetle</name>
    <dbReference type="NCBI Taxonomy" id="7064"/>
    <lineage>
        <taxon>Eukaryota</taxon>
        <taxon>Metazoa</taxon>
        <taxon>Ecdysozoa</taxon>
        <taxon>Arthropoda</taxon>
        <taxon>Hexapoda</taxon>
        <taxon>Insecta</taxon>
        <taxon>Pterygota</taxon>
        <taxon>Neoptera</taxon>
        <taxon>Endopterygota</taxon>
        <taxon>Coleoptera</taxon>
        <taxon>Polyphaga</taxon>
        <taxon>Scarabaeiformia</taxon>
        <taxon>Scarabaeidae</taxon>
        <taxon>Rutelinae</taxon>
        <taxon>Popillia</taxon>
    </lineage>
</organism>
<protein>
    <submittedName>
        <fullName evidence="1">Uncharacterized protein</fullName>
    </submittedName>
</protein>
<proteinExistence type="predicted"/>
<comment type="caution">
    <text evidence="1">The sequence shown here is derived from an EMBL/GenBank/DDBJ whole genome shotgun (WGS) entry which is preliminary data.</text>
</comment>
<evidence type="ECO:0000313" key="1">
    <source>
        <dbReference type="EMBL" id="KAK9730212.1"/>
    </source>
</evidence>
<gene>
    <name evidence="1" type="ORF">QE152_g15410</name>
</gene>
<dbReference type="Proteomes" id="UP001458880">
    <property type="component" value="Unassembled WGS sequence"/>
</dbReference>
<evidence type="ECO:0000313" key="2">
    <source>
        <dbReference type="Proteomes" id="UP001458880"/>
    </source>
</evidence>
<accession>A0AAW1L957</accession>
<dbReference type="AlphaFoldDB" id="A0AAW1L957"/>